<keyword evidence="2" id="KW-1185">Reference proteome</keyword>
<protein>
    <submittedName>
        <fullName evidence="1">Uncharacterized protein</fullName>
    </submittedName>
</protein>
<name>A0A8E4R6P3_MYCMU</name>
<dbReference type="GeneID" id="76728445"/>
<reference evidence="1 2" key="1">
    <citation type="journal article" date="2019" name="BMC Evol. Biol.">
        <title>Comparative genomics of Mycobacterium mucogenicum and Mycobacterium neoaurum clade members emphasizing tRNA and non-coding RNA.</title>
        <authorList>
            <person name="Behra P.R.K."/>
            <person name="Pettersson B.M.F."/>
            <person name="Das S."/>
            <person name="Dasgupta S."/>
            <person name="Kirsebom L.A."/>
        </authorList>
    </citation>
    <scope>NUCLEOTIDE SEQUENCE [LARGE SCALE GENOMIC DNA]</scope>
    <source>
        <strain evidence="1 2">DSM 44124</strain>
    </source>
</reference>
<accession>A0A8E4R6P3</accession>
<proteinExistence type="predicted"/>
<dbReference type="Proteomes" id="UP000309231">
    <property type="component" value="Chromosome"/>
</dbReference>
<evidence type="ECO:0000313" key="1">
    <source>
        <dbReference type="EMBL" id="QPG68859.1"/>
    </source>
</evidence>
<dbReference type="AlphaFoldDB" id="A0A8E4R6P3"/>
<reference evidence="1 2" key="2">
    <citation type="journal article" date="2019" name="Sci. Rep.">
        <title>Insight into the biology of Mycobacterium mucogenicum and Mycobacterium neoaurum clade members.</title>
        <authorList>
            <person name="Behra P.R.K."/>
            <person name="Pettersson B.M.F."/>
            <person name="Ramesh M."/>
            <person name="Dasgupta S."/>
            <person name="Kirsebom L.A."/>
        </authorList>
    </citation>
    <scope>NUCLEOTIDE SEQUENCE [LARGE SCALE GENOMIC DNA]</scope>
    <source>
        <strain evidence="1 2">DSM 44124</strain>
    </source>
</reference>
<gene>
    <name evidence="1" type="ORF">C1S78_026160</name>
</gene>
<dbReference type="RefSeq" id="WP_167542182.1">
    <property type="nucleotide sequence ID" value="NZ_ANBS01000024.1"/>
</dbReference>
<sequence>MTEPHRQQPPSKHKLADLTLIVRPPGKPMLVKTFTDAERVDAEAYALEHGGTVDPLL</sequence>
<evidence type="ECO:0000313" key="2">
    <source>
        <dbReference type="Proteomes" id="UP000309231"/>
    </source>
</evidence>
<dbReference type="EMBL" id="CP062008">
    <property type="protein sequence ID" value="QPG68859.1"/>
    <property type="molecule type" value="Genomic_DNA"/>
</dbReference>
<dbReference type="KEGG" id="mmuc:C1S78_026160"/>
<organism evidence="1 2">
    <name type="scientific">Mycolicibacterium mucogenicum DSM 44124</name>
    <dbReference type="NCBI Taxonomy" id="1226753"/>
    <lineage>
        <taxon>Bacteria</taxon>
        <taxon>Bacillati</taxon>
        <taxon>Actinomycetota</taxon>
        <taxon>Actinomycetes</taxon>
        <taxon>Mycobacteriales</taxon>
        <taxon>Mycobacteriaceae</taxon>
        <taxon>Mycolicibacterium</taxon>
    </lineage>
</organism>